<reference evidence="2" key="1">
    <citation type="submission" date="2024-08" db="EMBL/GenBank/DDBJ databases">
        <authorList>
            <person name="Yu S.T."/>
        </authorList>
    </citation>
    <scope>NUCLEOTIDE SEQUENCE</scope>
    <source>
        <strain evidence="2">R33</strain>
    </source>
</reference>
<evidence type="ECO:0000313" key="2">
    <source>
        <dbReference type="EMBL" id="XDV62461.1"/>
    </source>
</evidence>
<name>A0AB39XY82_9ACTN</name>
<gene>
    <name evidence="2" type="ORF">AB5J51_05695</name>
</gene>
<protein>
    <recommendedName>
        <fullName evidence="3">DUF397 domain-containing protein</fullName>
    </recommendedName>
</protein>
<evidence type="ECO:0000256" key="1">
    <source>
        <dbReference type="SAM" id="MobiDB-lite"/>
    </source>
</evidence>
<dbReference type="AlphaFoldDB" id="A0AB39XY82"/>
<proteinExistence type="predicted"/>
<organism evidence="2">
    <name type="scientific">Streptomyces sp. R33</name>
    <dbReference type="NCBI Taxonomy" id="3238629"/>
    <lineage>
        <taxon>Bacteria</taxon>
        <taxon>Bacillati</taxon>
        <taxon>Actinomycetota</taxon>
        <taxon>Actinomycetes</taxon>
        <taxon>Kitasatosporales</taxon>
        <taxon>Streptomycetaceae</taxon>
        <taxon>Streptomyces</taxon>
    </lineage>
</organism>
<feature type="region of interest" description="Disordered" evidence="1">
    <location>
        <begin position="1"/>
        <end position="39"/>
    </location>
</feature>
<accession>A0AB39XY82</accession>
<evidence type="ECO:0008006" key="3">
    <source>
        <dbReference type="Google" id="ProtNLM"/>
    </source>
</evidence>
<sequence length="61" mass="6429">MHAERTFRDGKVELAGPDSAETISAGKADGGRNGEYSGDDKAATETLLRNPQHACPDAERG</sequence>
<feature type="compositionally biased region" description="Basic and acidic residues" evidence="1">
    <location>
        <begin position="1"/>
        <end position="12"/>
    </location>
</feature>
<dbReference type="RefSeq" id="WP_369777028.1">
    <property type="nucleotide sequence ID" value="NZ_CP165727.1"/>
</dbReference>
<dbReference type="EMBL" id="CP165727">
    <property type="protein sequence ID" value="XDV62461.1"/>
    <property type="molecule type" value="Genomic_DNA"/>
</dbReference>